<evidence type="ECO:0000313" key="4">
    <source>
        <dbReference type="EMBL" id="CAB1370612.1"/>
    </source>
</evidence>
<accession>A0A6S6YSF7</accession>
<evidence type="ECO:0000256" key="1">
    <source>
        <dbReference type="ARBA" id="ARBA00023015"/>
    </source>
</evidence>
<dbReference type="SMART" id="SM00342">
    <property type="entry name" value="HTH_ARAC"/>
    <property type="match status" value="1"/>
</dbReference>
<keyword evidence="1" id="KW-0805">Transcription regulation</keyword>
<dbReference type="GO" id="GO:0005829">
    <property type="term" value="C:cytosol"/>
    <property type="evidence" value="ECO:0007669"/>
    <property type="project" value="TreeGrafter"/>
</dbReference>
<proteinExistence type="predicted"/>
<dbReference type="InterPro" id="IPR032687">
    <property type="entry name" value="AraC-type_N"/>
</dbReference>
<dbReference type="PANTHER" id="PTHR47894">
    <property type="entry name" value="HTH-TYPE TRANSCRIPTIONAL REGULATOR GADX"/>
    <property type="match status" value="1"/>
</dbReference>
<dbReference type="EMBL" id="LR778301">
    <property type="protein sequence ID" value="CAB1370612.1"/>
    <property type="molecule type" value="Genomic_DNA"/>
</dbReference>
<name>A0A6S6YSF7_9PROT</name>
<organism evidence="4 5">
    <name type="scientific">Denitratisoma oestradiolicum</name>
    <dbReference type="NCBI Taxonomy" id="311182"/>
    <lineage>
        <taxon>Bacteria</taxon>
        <taxon>Pseudomonadati</taxon>
        <taxon>Pseudomonadota</taxon>
        <taxon>Betaproteobacteria</taxon>
        <taxon>Nitrosomonadales</taxon>
        <taxon>Sterolibacteriaceae</taxon>
        <taxon>Denitratisoma</taxon>
    </lineage>
</organism>
<dbReference type="GO" id="GO:0000976">
    <property type="term" value="F:transcription cis-regulatory region binding"/>
    <property type="evidence" value="ECO:0007669"/>
    <property type="project" value="TreeGrafter"/>
</dbReference>
<evidence type="ECO:0000256" key="2">
    <source>
        <dbReference type="ARBA" id="ARBA00023125"/>
    </source>
</evidence>
<dbReference type="KEGG" id="doe:DENOEST_3458"/>
<keyword evidence="2" id="KW-0238">DNA-binding</keyword>
<evidence type="ECO:0000313" key="5">
    <source>
        <dbReference type="Proteomes" id="UP000515733"/>
    </source>
</evidence>
<dbReference type="Proteomes" id="UP000515733">
    <property type="component" value="Chromosome"/>
</dbReference>
<dbReference type="InterPro" id="IPR018060">
    <property type="entry name" value="HTH_AraC"/>
</dbReference>
<dbReference type="AlphaFoldDB" id="A0A6S6YSF7"/>
<reference evidence="4 5" key="1">
    <citation type="submission" date="2020-03" db="EMBL/GenBank/DDBJ databases">
        <authorList>
            <consortium name="Genoscope - CEA"/>
            <person name="William W."/>
        </authorList>
    </citation>
    <scope>NUCLEOTIDE SEQUENCE [LARGE SCALE GENOMIC DNA]</scope>
    <source>
        <strain evidence="5">DSM 16959</strain>
    </source>
</reference>
<dbReference type="Gene3D" id="1.10.10.60">
    <property type="entry name" value="Homeodomain-like"/>
    <property type="match status" value="1"/>
</dbReference>
<keyword evidence="3" id="KW-0804">Transcription</keyword>
<dbReference type="PANTHER" id="PTHR47894:SF1">
    <property type="entry name" value="HTH-TYPE TRANSCRIPTIONAL REGULATOR VQSM"/>
    <property type="match status" value="1"/>
</dbReference>
<dbReference type="InterPro" id="IPR009057">
    <property type="entry name" value="Homeodomain-like_sf"/>
</dbReference>
<dbReference type="Pfam" id="PF12625">
    <property type="entry name" value="Arabinose_bd"/>
    <property type="match status" value="1"/>
</dbReference>
<keyword evidence="5" id="KW-1185">Reference proteome</keyword>
<dbReference type="SUPFAM" id="SSF46689">
    <property type="entry name" value="Homeodomain-like"/>
    <property type="match status" value="1"/>
</dbReference>
<gene>
    <name evidence="4" type="ORF">DENOEST_3458</name>
</gene>
<dbReference type="Pfam" id="PF12833">
    <property type="entry name" value="HTH_18"/>
    <property type="match status" value="1"/>
</dbReference>
<sequence>MQKAVPIAHLKPALDELERLGHSRSQLFQQAGIPLPASEIITLPVGEFIHFYGFVLRMLEGETSHRSDRQPFTKEVVDLMCFCVINCTNLWEVVERAAAFNRALGPRGGTIKAERHGGWAEIVVDSHRRRHDFAGLMVDLASMNLYSKLFSWLIGKQIQLTKATVMYSAPDDPLLMLDFLGVPLDYGQSANRLILASSYMDMPVVRSYAELLQVIDYFPFDSWATSCPYEATSISDQLRVLLMGVMQRGQPLPKLPAAAQLFYMSSATLCRRLREEGSSYGKLRSDCQRDYAEYLLKRTDLSIQEVAIRMGFGDDRAFRRAFGKWAGYSPSDYRHRFQHDH</sequence>
<protein>
    <submittedName>
        <fullName evidence="4">Uncharacterized protein</fullName>
    </submittedName>
</protein>
<evidence type="ECO:0000256" key="3">
    <source>
        <dbReference type="ARBA" id="ARBA00023163"/>
    </source>
</evidence>
<dbReference type="GO" id="GO:0003700">
    <property type="term" value="F:DNA-binding transcription factor activity"/>
    <property type="evidence" value="ECO:0007669"/>
    <property type="project" value="InterPro"/>
</dbReference>
<dbReference type="PROSITE" id="PS01124">
    <property type="entry name" value="HTH_ARAC_FAMILY_2"/>
    <property type="match status" value="1"/>
</dbReference>